<dbReference type="AlphaFoldDB" id="A0AAQ4F221"/>
<keyword evidence="1" id="KW-0812">Transmembrane</keyword>
<proteinExistence type="predicted"/>
<evidence type="ECO:0000256" key="1">
    <source>
        <dbReference type="SAM" id="Phobius"/>
    </source>
</evidence>
<sequence>MPTTRMVVLQPVLDNIFRSNDIKMASRLQDLLVGPILLVAVTLIALTQARPFGAGPPFGPPTNALQDIVDTLAGLILGVGSLV</sequence>
<dbReference type="EMBL" id="JARKHS020007978">
    <property type="protein sequence ID" value="KAK8781137.1"/>
    <property type="molecule type" value="Genomic_DNA"/>
</dbReference>
<gene>
    <name evidence="2" type="ORF">V5799_017521</name>
</gene>
<accession>A0AAQ4F221</accession>
<keyword evidence="1" id="KW-0472">Membrane</keyword>
<keyword evidence="3" id="KW-1185">Reference proteome</keyword>
<reference evidence="2 3" key="1">
    <citation type="journal article" date="2023" name="Arcadia Sci">
        <title>De novo assembly of a long-read Amblyomma americanum tick genome.</title>
        <authorList>
            <person name="Chou S."/>
            <person name="Poskanzer K.E."/>
            <person name="Rollins M."/>
            <person name="Thuy-Boun P.S."/>
        </authorList>
    </citation>
    <scope>NUCLEOTIDE SEQUENCE [LARGE SCALE GENOMIC DNA]</scope>
    <source>
        <strain evidence="2">F_SG_1</strain>
        <tissue evidence="2">Salivary glands</tissue>
    </source>
</reference>
<evidence type="ECO:0000313" key="3">
    <source>
        <dbReference type="Proteomes" id="UP001321473"/>
    </source>
</evidence>
<comment type="caution">
    <text evidence="2">The sequence shown here is derived from an EMBL/GenBank/DDBJ whole genome shotgun (WGS) entry which is preliminary data.</text>
</comment>
<organism evidence="2 3">
    <name type="scientific">Amblyomma americanum</name>
    <name type="common">Lone star tick</name>
    <dbReference type="NCBI Taxonomy" id="6943"/>
    <lineage>
        <taxon>Eukaryota</taxon>
        <taxon>Metazoa</taxon>
        <taxon>Ecdysozoa</taxon>
        <taxon>Arthropoda</taxon>
        <taxon>Chelicerata</taxon>
        <taxon>Arachnida</taxon>
        <taxon>Acari</taxon>
        <taxon>Parasitiformes</taxon>
        <taxon>Ixodida</taxon>
        <taxon>Ixodoidea</taxon>
        <taxon>Ixodidae</taxon>
        <taxon>Amblyomminae</taxon>
        <taxon>Amblyomma</taxon>
    </lineage>
</organism>
<keyword evidence="1" id="KW-1133">Transmembrane helix</keyword>
<protein>
    <submittedName>
        <fullName evidence="2">Uncharacterized protein</fullName>
    </submittedName>
</protein>
<evidence type="ECO:0000313" key="2">
    <source>
        <dbReference type="EMBL" id="KAK8781137.1"/>
    </source>
</evidence>
<name>A0AAQ4F221_AMBAM</name>
<dbReference type="Proteomes" id="UP001321473">
    <property type="component" value="Unassembled WGS sequence"/>
</dbReference>
<feature type="transmembrane region" description="Helical" evidence="1">
    <location>
        <begin position="31"/>
        <end position="49"/>
    </location>
</feature>